<name>A0A497E3B7_UNCAE</name>
<accession>A0A497E3B7</accession>
<keyword evidence="1 3" id="KW-0378">Hydrolase</keyword>
<dbReference type="SUPFAM" id="SSF52499">
    <property type="entry name" value="Isochorismatase-like hydrolases"/>
    <property type="match status" value="1"/>
</dbReference>
<dbReference type="Gene3D" id="3.40.50.850">
    <property type="entry name" value="Isochorismatase-like"/>
    <property type="match status" value="1"/>
</dbReference>
<dbReference type="InterPro" id="IPR050272">
    <property type="entry name" value="Isochorismatase-like_hydrls"/>
</dbReference>
<dbReference type="PANTHER" id="PTHR43540">
    <property type="entry name" value="PEROXYUREIDOACRYLATE/UREIDOACRYLATE AMIDOHYDROLASE-RELATED"/>
    <property type="match status" value="1"/>
</dbReference>
<dbReference type="CDD" id="cd00431">
    <property type="entry name" value="cysteine_hydrolases"/>
    <property type="match status" value="1"/>
</dbReference>
<dbReference type="AlphaFoldDB" id="A0A497E3B7"/>
<evidence type="ECO:0000259" key="2">
    <source>
        <dbReference type="Pfam" id="PF00857"/>
    </source>
</evidence>
<dbReference type="GO" id="GO:0016787">
    <property type="term" value="F:hydrolase activity"/>
    <property type="evidence" value="ECO:0007669"/>
    <property type="project" value="UniProtKB-KW"/>
</dbReference>
<dbReference type="InterPro" id="IPR036380">
    <property type="entry name" value="Isochorismatase-like_sf"/>
</dbReference>
<dbReference type="PANTHER" id="PTHR43540:SF6">
    <property type="entry name" value="ISOCHORISMATASE-LIKE DOMAIN-CONTAINING PROTEIN"/>
    <property type="match status" value="1"/>
</dbReference>
<reference evidence="3 4" key="1">
    <citation type="submission" date="2018-06" db="EMBL/GenBank/DDBJ databases">
        <title>Extensive metabolic versatility and redundancy in microbially diverse, dynamic hydrothermal sediments.</title>
        <authorList>
            <person name="Dombrowski N."/>
            <person name="Teske A."/>
            <person name="Baker B.J."/>
        </authorList>
    </citation>
    <scope>NUCLEOTIDE SEQUENCE [LARGE SCALE GENOMIC DNA]</scope>
    <source>
        <strain evidence="3">B47_G16</strain>
    </source>
</reference>
<dbReference type="Proteomes" id="UP000279422">
    <property type="component" value="Unassembled WGS sequence"/>
</dbReference>
<evidence type="ECO:0000313" key="3">
    <source>
        <dbReference type="EMBL" id="RLE09038.1"/>
    </source>
</evidence>
<dbReference type="EMBL" id="QMPZ01000067">
    <property type="protein sequence ID" value="RLE09038.1"/>
    <property type="molecule type" value="Genomic_DNA"/>
</dbReference>
<proteinExistence type="predicted"/>
<dbReference type="Pfam" id="PF00857">
    <property type="entry name" value="Isochorismatase"/>
    <property type="match status" value="1"/>
</dbReference>
<protein>
    <submittedName>
        <fullName evidence="3">Cysteine hydrolase</fullName>
    </submittedName>
</protein>
<comment type="caution">
    <text evidence="3">The sequence shown here is derived from an EMBL/GenBank/DDBJ whole genome shotgun (WGS) entry which is preliminary data.</text>
</comment>
<dbReference type="InterPro" id="IPR000868">
    <property type="entry name" value="Isochorismatase-like_dom"/>
</dbReference>
<sequence length="173" mass="19804">MSKEALLIIDMLKDFVEEGSPLEVPTARAIIPRIRKRIKEAREKGMPVIYICDAHREDDEEFESWPKHAIMGTRGSEVVDELKPQEKDFMVKKRRYSGFLGTDLELLLRELKVEKLNIVGILTNICVFFTAAEAAMRGFKVTVYSDSVASLSEKENEFALDQLKRVLKVEVVE</sequence>
<evidence type="ECO:0000256" key="1">
    <source>
        <dbReference type="ARBA" id="ARBA00022801"/>
    </source>
</evidence>
<organism evidence="3 4">
    <name type="scientific">Aerophobetes bacterium</name>
    <dbReference type="NCBI Taxonomy" id="2030807"/>
    <lineage>
        <taxon>Bacteria</taxon>
        <taxon>Candidatus Aerophobota</taxon>
    </lineage>
</organism>
<evidence type="ECO:0000313" key="4">
    <source>
        <dbReference type="Proteomes" id="UP000279422"/>
    </source>
</evidence>
<feature type="domain" description="Isochorismatase-like" evidence="2">
    <location>
        <begin position="5"/>
        <end position="165"/>
    </location>
</feature>
<gene>
    <name evidence="3" type="ORF">DRJ00_05245</name>
</gene>